<dbReference type="AlphaFoldDB" id="A0A2G1W6U5"/>
<gene>
    <name evidence="1" type="ORF">CEE69_12870</name>
</gene>
<sequence>MRPAEIFQVNLQKFALAKQIESPESLANSLGFSGDDKKWVQRIWRAGLARVDKRTRSKLQRLAGFFGRDVSEFWQPNVEIRPSDLLGNRDSWSFAVKLILNQFRSLQQAKIRSSAATRKMLAQYGFQEELLIADLVARQFGAERPALDGLSFDELDSSFDSFFQEWMFNNYVISGDERGNPFGLYSFVVSRASEHPKWQEFLESLWEEYEERGISDEDVLEAHVKDRLMLLVDDLKLLPQSPEQILDLFIRFYVDDESTEQTFLANNFEQVVEEISLHPQWPEYVRSQFGDGCFREATEELLELWDRAVRQLGTTIIRPEHFISFFCRRLDALKDDRVFVKRTDDSD</sequence>
<dbReference type="Proteomes" id="UP000225740">
    <property type="component" value="Unassembled WGS sequence"/>
</dbReference>
<reference evidence="1 2" key="1">
    <citation type="submission" date="2017-06" db="EMBL/GenBank/DDBJ databases">
        <title>Description of Rhodopirellula bahusiensis sp. nov.</title>
        <authorList>
            <person name="Kizina J."/>
            <person name="Harder J."/>
        </authorList>
    </citation>
    <scope>NUCLEOTIDE SEQUENCE [LARGE SCALE GENOMIC DNA]</scope>
    <source>
        <strain evidence="1 2">SWK21</strain>
    </source>
</reference>
<proteinExistence type="predicted"/>
<protein>
    <submittedName>
        <fullName evidence="1">Uncharacterized protein</fullName>
    </submittedName>
</protein>
<organism evidence="1 2">
    <name type="scientific">Rhodopirellula bahusiensis</name>
    <dbReference type="NCBI Taxonomy" id="2014065"/>
    <lineage>
        <taxon>Bacteria</taxon>
        <taxon>Pseudomonadati</taxon>
        <taxon>Planctomycetota</taxon>
        <taxon>Planctomycetia</taxon>
        <taxon>Pirellulales</taxon>
        <taxon>Pirellulaceae</taxon>
        <taxon>Rhodopirellula</taxon>
    </lineage>
</organism>
<name>A0A2G1W6U5_9BACT</name>
<keyword evidence="2" id="KW-1185">Reference proteome</keyword>
<comment type="caution">
    <text evidence="1">The sequence shown here is derived from an EMBL/GenBank/DDBJ whole genome shotgun (WGS) entry which is preliminary data.</text>
</comment>
<evidence type="ECO:0000313" key="2">
    <source>
        <dbReference type="Proteomes" id="UP000225740"/>
    </source>
</evidence>
<dbReference type="EMBL" id="NIZW01000009">
    <property type="protein sequence ID" value="PHQ34764.1"/>
    <property type="molecule type" value="Genomic_DNA"/>
</dbReference>
<accession>A0A2G1W6U5</accession>
<evidence type="ECO:0000313" key="1">
    <source>
        <dbReference type="EMBL" id="PHQ34764.1"/>
    </source>
</evidence>